<dbReference type="OrthoDB" id="8479674at2"/>
<dbReference type="Proteomes" id="UP000198923">
    <property type="component" value="Unassembled WGS sequence"/>
</dbReference>
<dbReference type="STRING" id="504805.SAMN05421505_112179"/>
<dbReference type="AlphaFoldDB" id="A0A1G8AIK1"/>
<evidence type="ECO:0000313" key="2">
    <source>
        <dbReference type="Proteomes" id="UP000198923"/>
    </source>
</evidence>
<dbReference type="SUPFAM" id="SSF56112">
    <property type="entry name" value="Protein kinase-like (PK-like)"/>
    <property type="match status" value="1"/>
</dbReference>
<reference evidence="1 2" key="1">
    <citation type="submission" date="2016-10" db="EMBL/GenBank/DDBJ databases">
        <authorList>
            <person name="de Groot N.N."/>
        </authorList>
    </citation>
    <scope>NUCLEOTIDE SEQUENCE [LARGE SCALE GENOMIC DNA]</scope>
    <source>
        <strain evidence="1 2">CPCC 201354</strain>
    </source>
</reference>
<accession>A0A1G8AIK1</accession>
<dbReference type="RefSeq" id="WP_093171082.1">
    <property type="nucleotide sequence ID" value="NZ_FNCN01000012.1"/>
</dbReference>
<dbReference type="EMBL" id="FNCN01000012">
    <property type="protein sequence ID" value="SDH20822.1"/>
    <property type="molecule type" value="Genomic_DNA"/>
</dbReference>
<dbReference type="Gene3D" id="3.30.200.20">
    <property type="entry name" value="Phosphorylase Kinase, domain 1"/>
    <property type="match status" value="1"/>
</dbReference>
<gene>
    <name evidence="1" type="ORF">SAMN05421505_112179</name>
</gene>
<evidence type="ECO:0008006" key="3">
    <source>
        <dbReference type="Google" id="ProtNLM"/>
    </source>
</evidence>
<dbReference type="InterPro" id="IPR011009">
    <property type="entry name" value="Kinase-like_dom_sf"/>
</dbReference>
<name>A0A1G8AIK1_9ACTN</name>
<evidence type="ECO:0000313" key="1">
    <source>
        <dbReference type="EMBL" id="SDH20822.1"/>
    </source>
</evidence>
<proteinExistence type="predicted"/>
<organism evidence="1 2">
    <name type="scientific">Sinosporangium album</name>
    <dbReference type="NCBI Taxonomy" id="504805"/>
    <lineage>
        <taxon>Bacteria</taxon>
        <taxon>Bacillati</taxon>
        <taxon>Actinomycetota</taxon>
        <taxon>Actinomycetes</taxon>
        <taxon>Streptosporangiales</taxon>
        <taxon>Streptosporangiaceae</taxon>
        <taxon>Sinosporangium</taxon>
    </lineage>
</organism>
<protein>
    <recommendedName>
        <fullName evidence="3">Phosphotransferase enzyme family protein</fullName>
    </recommendedName>
</protein>
<sequence length="305" mass="33937">MNDASLRLHYLGRTIGRLFPDPGPARPYTVLPHTAVPRRLVPRRWWHRAIGPPVPVPVGGDSVEAHLSEVFGGPVRVSFHVRPARRANRKPILEVHDGRGVLVAYVKVGDTAMTRELVRSEASALHALADMPLKTVAVPAVLHHGTWRDVEVLALSPLPEGRPVRDGDLIVSAVREIAETGRRSGRDWAWHGDFSPWNIAAGPDGRLLVWDWERFETDVPLGFDAVHHFFQRALRRMPPAVAAQATLAQAVRVLEPYGTAADEARRTVVHYLITLARRHADDGHEPLGPPQTWLNPLIDHQEVLL</sequence>
<keyword evidence="2" id="KW-1185">Reference proteome</keyword>